<evidence type="ECO:0000256" key="2">
    <source>
        <dbReference type="SAM" id="MobiDB-lite"/>
    </source>
</evidence>
<dbReference type="PANTHER" id="PTHR12932">
    <property type="entry name" value="P25 ALPHA-RELATED"/>
    <property type="match status" value="1"/>
</dbReference>
<comment type="caution">
    <text evidence="3">The sequence shown here is derived from an EMBL/GenBank/DDBJ whole genome shotgun (WGS) entry which is preliminary data.</text>
</comment>
<accession>A0ABQ7QZH3</accession>
<reference evidence="3 4" key="1">
    <citation type="submission" date="2021-06" db="EMBL/GenBank/DDBJ databases">
        <title>A haploid diamondback moth (Plutella xylostella L.) genome assembly resolves 31 chromosomes and identifies a diamide resistance mutation.</title>
        <authorList>
            <person name="Ward C.M."/>
            <person name="Perry K.D."/>
            <person name="Baker G."/>
            <person name="Powis K."/>
            <person name="Heckel D.G."/>
            <person name="Baxter S.W."/>
        </authorList>
    </citation>
    <scope>NUCLEOTIDE SEQUENCE [LARGE SCALE GENOMIC DNA]</scope>
    <source>
        <strain evidence="3 4">LV</strain>
        <tissue evidence="3">Single pupa</tissue>
    </source>
</reference>
<dbReference type="EMBL" id="JAHIBW010000005">
    <property type="protein sequence ID" value="KAG7310450.1"/>
    <property type="molecule type" value="Genomic_DNA"/>
</dbReference>
<sequence length="151" mass="16853">MEEIFKGYAKFGNPKSDGTQITLTNSDKWMKQAGVIDNKKITTTDTGICFSKFKSKTLGYTEYMQYIEALAKEKKVDMEEITAKMAKCAIPGTGNATKADKSGVVDRMTDTTKYTGTHKERFDKDGKGRGIEGRSDQKEDTGYVQGFKDKK</sequence>
<comment type="similarity">
    <text evidence="1">Belongs to the TPPP family.</text>
</comment>
<dbReference type="SUPFAM" id="SSF47473">
    <property type="entry name" value="EF-hand"/>
    <property type="match status" value="1"/>
</dbReference>
<dbReference type="InterPro" id="IPR008907">
    <property type="entry name" value="TPP/p25"/>
</dbReference>
<organism evidence="3 4">
    <name type="scientific">Plutella xylostella</name>
    <name type="common">Diamondback moth</name>
    <name type="synonym">Plutella maculipennis</name>
    <dbReference type="NCBI Taxonomy" id="51655"/>
    <lineage>
        <taxon>Eukaryota</taxon>
        <taxon>Metazoa</taxon>
        <taxon>Ecdysozoa</taxon>
        <taxon>Arthropoda</taxon>
        <taxon>Hexapoda</taxon>
        <taxon>Insecta</taxon>
        <taxon>Pterygota</taxon>
        <taxon>Neoptera</taxon>
        <taxon>Endopterygota</taxon>
        <taxon>Lepidoptera</taxon>
        <taxon>Glossata</taxon>
        <taxon>Ditrysia</taxon>
        <taxon>Yponomeutoidea</taxon>
        <taxon>Plutellidae</taxon>
        <taxon>Plutella</taxon>
    </lineage>
</organism>
<feature type="region of interest" description="Disordered" evidence="2">
    <location>
        <begin position="110"/>
        <end position="151"/>
    </location>
</feature>
<dbReference type="PANTHER" id="PTHR12932:SF9">
    <property type="entry name" value="TUBULIN POLYMERIZATION-PROMOTING PROTEIN HOMOLOG"/>
    <property type="match status" value="1"/>
</dbReference>
<protein>
    <submittedName>
        <fullName evidence="3">Uncharacterized protein</fullName>
    </submittedName>
</protein>
<evidence type="ECO:0000313" key="4">
    <source>
        <dbReference type="Proteomes" id="UP000823941"/>
    </source>
</evidence>
<name>A0ABQ7QZH3_PLUXY</name>
<evidence type="ECO:0000256" key="1">
    <source>
        <dbReference type="ARBA" id="ARBA00010994"/>
    </source>
</evidence>
<keyword evidence="4" id="KW-1185">Reference proteome</keyword>
<proteinExistence type="inferred from homology"/>
<feature type="compositionally biased region" description="Basic and acidic residues" evidence="2">
    <location>
        <begin position="117"/>
        <end position="141"/>
    </location>
</feature>
<dbReference type="InterPro" id="IPR011992">
    <property type="entry name" value="EF-hand-dom_pair"/>
</dbReference>
<evidence type="ECO:0000313" key="3">
    <source>
        <dbReference type="EMBL" id="KAG7310450.1"/>
    </source>
</evidence>
<dbReference type="Proteomes" id="UP000823941">
    <property type="component" value="Chromosome 5"/>
</dbReference>
<dbReference type="Pfam" id="PF05517">
    <property type="entry name" value="p25-alpha"/>
    <property type="match status" value="1"/>
</dbReference>
<dbReference type="Gene3D" id="1.10.238.10">
    <property type="entry name" value="EF-hand"/>
    <property type="match status" value="1"/>
</dbReference>
<gene>
    <name evidence="3" type="ORF">JYU34_003232</name>
</gene>